<organism evidence="7 8">
    <name type="scientific">Sphaerisporangium rhizosphaerae</name>
    <dbReference type="NCBI Taxonomy" id="2269375"/>
    <lineage>
        <taxon>Bacteria</taxon>
        <taxon>Bacillati</taxon>
        <taxon>Actinomycetota</taxon>
        <taxon>Actinomycetes</taxon>
        <taxon>Streptosporangiales</taxon>
        <taxon>Streptosporangiaceae</taxon>
        <taxon>Sphaerisporangium</taxon>
    </lineage>
</organism>
<dbReference type="EMBL" id="JBHTCG010000004">
    <property type="protein sequence ID" value="MFC7382185.1"/>
    <property type="molecule type" value="Genomic_DNA"/>
</dbReference>
<reference evidence="8" key="1">
    <citation type="journal article" date="2019" name="Int. J. Syst. Evol. Microbiol.">
        <title>The Global Catalogue of Microorganisms (GCM) 10K type strain sequencing project: providing services to taxonomists for standard genome sequencing and annotation.</title>
        <authorList>
            <consortium name="The Broad Institute Genomics Platform"/>
            <consortium name="The Broad Institute Genome Sequencing Center for Infectious Disease"/>
            <person name="Wu L."/>
            <person name="Ma J."/>
        </authorList>
    </citation>
    <scope>NUCLEOTIDE SEQUENCE [LARGE SCALE GENOMIC DNA]</scope>
    <source>
        <strain evidence="8">CECT 7649</strain>
    </source>
</reference>
<keyword evidence="8" id="KW-1185">Reference proteome</keyword>
<evidence type="ECO:0000256" key="1">
    <source>
        <dbReference type="ARBA" id="ARBA00004431"/>
    </source>
</evidence>
<comment type="similarity">
    <text evidence="2">Belongs to the SsgA family.</text>
</comment>
<evidence type="ECO:0000313" key="8">
    <source>
        <dbReference type="Proteomes" id="UP001596496"/>
    </source>
</evidence>
<sequence>MNTVAYRLTLWPYGEDHGGTPLRALVSYHRSDPYCVRLTFLSARGGTTVEWQFSRDLLACGLITHAGVGDVRIEPALRDADMELGVTLTLVSDGDSFPLWTPSAPLWRFLRDTYALVPIGAESGRLDIDEAIDRLLGNPGEVTS</sequence>
<accession>A0ABW2P271</accession>
<dbReference type="Pfam" id="PF04686">
    <property type="entry name" value="SsgA"/>
    <property type="match status" value="1"/>
</dbReference>
<evidence type="ECO:0000313" key="7">
    <source>
        <dbReference type="EMBL" id="MFC7382185.1"/>
    </source>
</evidence>
<dbReference type="Proteomes" id="UP001596496">
    <property type="component" value="Unassembled WGS sequence"/>
</dbReference>
<dbReference type="InterPro" id="IPR006776">
    <property type="entry name" value="SsgB"/>
</dbReference>
<keyword evidence="3" id="KW-0132">Cell division</keyword>
<gene>
    <name evidence="7" type="ORF">ACFQSB_08210</name>
</gene>
<dbReference type="InterPro" id="IPR038658">
    <property type="entry name" value="SsgB_sf"/>
</dbReference>
<keyword evidence="4" id="KW-0749">Sporulation</keyword>
<evidence type="ECO:0000256" key="3">
    <source>
        <dbReference type="ARBA" id="ARBA00022618"/>
    </source>
</evidence>
<evidence type="ECO:0000256" key="5">
    <source>
        <dbReference type="ARBA" id="ARBA00023210"/>
    </source>
</evidence>
<evidence type="ECO:0000256" key="6">
    <source>
        <dbReference type="ARBA" id="ARBA00023306"/>
    </source>
</evidence>
<dbReference type="RefSeq" id="WP_380825341.1">
    <property type="nucleotide sequence ID" value="NZ_JBHTCG010000004.1"/>
</dbReference>
<dbReference type="Gene3D" id="2.30.31.20">
    <property type="entry name" value="Sporulation-specific cell division protein SsgB"/>
    <property type="match status" value="1"/>
</dbReference>
<proteinExistence type="inferred from homology"/>
<protein>
    <submittedName>
        <fullName evidence="7">SsgA family sporulation/cell division regulator</fullName>
    </submittedName>
</protein>
<keyword evidence="6" id="KW-0131">Cell cycle</keyword>
<name>A0ABW2P271_9ACTN</name>
<evidence type="ECO:0000256" key="2">
    <source>
        <dbReference type="ARBA" id="ARBA00009323"/>
    </source>
</evidence>
<comment type="caution">
    <text evidence="7">The sequence shown here is derived from an EMBL/GenBank/DDBJ whole genome shotgun (WGS) entry which is preliminary data.</text>
</comment>
<keyword evidence="5" id="KW-0717">Septation</keyword>
<comment type="subcellular location">
    <subcellularLocation>
        <location evidence="1">Cell septum</location>
    </subcellularLocation>
</comment>
<evidence type="ECO:0000256" key="4">
    <source>
        <dbReference type="ARBA" id="ARBA00022969"/>
    </source>
</evidence>